<protein>
    <submittedName>
        <fullName evidence="1">Uncharacterized protein</fullName>
    </submittedName>
</protein>
<dbReference type="EMBL" id="HACA01021571">
    <property type="protein sequence ID" value="CDW38932.1"/>
    <property type="molecule type" value="Transcribed_RNA"/>
</dbReference>
<name>A0A0K2UM35_LEPSM</name>
<organism evidence="1">
    <name type="scientific">Lepeophtheirus salmonis</name>
    <name type="common">Salmon louse</name>
    <name type="synonym">Caligus salmonis</name>
    <dbReference type="NCBI Taxonomy" id="72036"/>
    <lineage>
        <taxon>Eukaryota</taxon>
        <taxon>Metazoa</taxon>
        <taxon>Ecdysozoa</taxon>
        <taxon>Arthropoda</taxon>
        <taxon>Crustacea</taxon>
        <taxon>Multicrustacea</taxon>
        <taxon>Hexanauplia</taxon>
        <taxon>Copepoda</taxon>
        <taxon>Siphonostomatoida</taxon>
        <taxon>Caligidae</taxon>
        <taxon>Lepeophtheirus</taxon>
    </lineage>
</organism>
<accession>A0A0K2UM35</accession>
<proteinExistence type="predicted"/>
<dbReference type="AlphaFoldDB" id="A0A0K2UM35"/>
<feature type="non-terminal residue" evidence="1">
    <location>
        <position position="1"/>
    </location>
</feature>
<evidence type="ECO:0000313" key="1">
    <source>
        <dbReference type="EMBL" id="CDW38932.1"/>
    </source>
</evidence>
<reference evidence="1" key="1">
    <citation type="submission" date="2014-05" db="EMBL/GenBank/DDBJ databases">
        <authorList>
            <person name="Chronopoulou M."/>
        </authorList>
    </citation>
    <scope>NUCLEOTIDE SEQUENCE</scope>
    <source>
        <tissue evidence="1">Whole organism</tissue>
    </source>
</reference>
<sequence>YSYVIKNVIIYLYFKERQKRALNIDPCNSPLSRQNRPCLYHYKQQSFPIECGTIDLYWEGFYLKSRKPPVSLLEIGNI</sequence>